<dbReference type="Proteomes" id="UP001500880">
    <property type="component" value="Unassembled WGS sequence"/>
</dbReference>
<dbReference type="InterPro" id="IPR046350">
    <property type="entry name" value="Cystatin_sf"/>
</dbReference>
<dbReference type="Pfam" id="PF17881">
    <property type="entry name" value="TseB"/>
    <property type="match status" value="1"/>
</dbReference>
<dbReference type="EMBL" id="BAAADO010000001">
    <property type="protein sequence ID" value="GAA0480892.1"/>
    <property type="molecule type" value="Genomic_DNA"/>
</dbReference>
<organism evidence="2 3">
    <name type="scientific">Salinibacillus aidingensis</name>
    <dbReference type="NCBI Taxonomy" id="237684"/>
    <lineage>
        <taxon>Bacteria</taxon>
        <taxon>Bacillati</taxon>
        <taxon>Bacillota</taxon>
        <taxon>Bacilli</taxon>
        <taxon>Bacillales</taxon>
        <taxon>Bacillaceae</taxon>
        <taxon>Salinibacillus</taxon>
    </lineage>
</organism>
<proteinExistence type="predicted"/>
<name>A0ABP3KJ45_9BACI</name>
<sequence>MEGKEATFEQSRQQALQETPLEEIESIVRYNGEKAYDVAVGLSEDETKGMAFVPVEKDEEITYVQENDGISKEKITSIWKEQCQDCTMQSITPGIENGNVIWEITYKNNDNQYVFETYLFENGDLYEQVKLSKK</sequence>
<feature type="domain" description="Cell wall elongation regulator TseB-like" evidence="1">
    <location>
        <begin position="10"/>
        <end position="54"/>
    </location>
</feature>
<dbReference type="SUPFAM" id="SSF54403">
    <property type="entry name" value="Cystatin/monellin"/>
    <property type="match status" value="2"/>
</dbReference>
<accession>A0ABP3KJ45</accession>
<comment type="caution">
    <text evidence="2">The sequence shown here is derived from an EMBL/GenBank/DDBJ whole genome shotgun (WGS) entry which is preliminary data.</text>
</comment>
<evidence type="ECO:0000313" key="3">
    <source>
        <dbReference type="Proteomes" id="UP001500880"/>
    </source>
</evidence>
<protein>
    <submittedName>
        <fullName evidence="2">DUF5590 domain-containing protein</fullName>
    </submittedName>
</protein>
<dbReference type="InterPro" id="IPR041401">
    <property type="entry name" value="TseB-like_dom"/>
</dbReference>
<reference evidence="3" key="1">
    <citation type="journal article" date="2019" name="Int. J. Syst. Evol. Microbiol.">
        <title>The Global Catalogue of Microorganisms (GCM) 10K type strain sequencing project: providing services to taxonomists for standard genome sequencing and annotation.</title>
        <authorList>
            <consortium name="The Broad Institute Genomics Platform"/>
            <consortium name="The Broad Institute Genome Sequencing Center for Infectious Disease"/>
            <person name="Wu L."/>
            <person name="Ma J."/>
        </authorList>
    </citation>
    <scope>NUCLEOTIDE SEQUENCE [LARGE SCALE GENOMIC DNA]</scope>
    <source>
        <strain evidence="3">JCM 12389</strain>
    </source>
</reference>
<keyword evidence="3" id="KW-1185">Reference proteome</keyword>
<dbReference type="Gene3D" id="3.10.450.40">
    <property type="match status" value="2"/>
</dbReference>
<evidence type="ECO:0000313" key="2">
    <source>
        <dbReference type="EMBL" id="GAA0480892.1"/>
    </source>
</evidence>
<gene>
    <name evidence="2" type="ORF">GCM10008986_01880</name>
</gene>
<evidence type="ECO:0000259" key="1">
    <source>
        <dbReference type="Pfam" id="PF17881"/>
    </source>
</evidence>